<evidence type="ECO:0000313" key="3">
    <source>
        <dbReference type="Proteomes" id="UP000002051"/>
    </source>
</evidence>
<keyword evidence="3" id="KW-1185">Reference proteome</keyword>
<evidence type="ECO:0000313" key="2">
    <source>
        <dbReference type="EnsemblPlants" id="AES82342"/>
    </source>
</evidence>
<protein>
    <submittedName>
        <fullName evidence="1 2">Uncharacterized protein</fullName>
    </submittedName>
</protein>
<dbReference type="HOGENOM" id="CLU_3017330_0_0_1"/>
<proteinExistence type="predicted"/>
<dbReference type="AlphaFoldDB" id="G7KVJ9"/>
<dbReference type="PaxDb" id="3880-AES82342"/>
<gene>
    <name evidence="1" type="ordered locus">MTR_7g111270</name>
</gene>
<accession>G7KVJ9</accession>
<organism evidence="1 3">
    <name type="scientific">Medicago truncatula</name>
    <name type="common">Barrel medic</name>
    <name type="synonym">Medicago tribuloides</name>
    <dbReference type="NCBI Taxonomy" id="3880"/>
    <lineage>
        <taxon>Eukaryota</taxon>
        <taxon>Viridiplantae</taxon>
        <taxon>Streptophyta</taxon>
        <taxon>Embryophyta</taxon>
        <taxon>Tracheophyta</taxon>
        <taxon>Spermatophyta</taxon>
        <taxon>Magnoliopsida</taxon>
        <taxon>eudicotyledons</taxon>
        <taxon>Gunneridae</taxon>
        <taxon>Pentapetalae</taxon>
        <taxon>rosids</taxon>
        <taxon>fabids</taxon>
        <taxon>Fabales</taxon>
        <taxon>Fabaceae</taxon>
        <taxon>Papilionoideae</taxon>
        <taxon>50 kb inversion clade</taxon>
        <taxon>NPAAA clade</taxon>
        <taxon>Hologalegina</taxon>
        <taxon>IRL clade</taxon>
        <taxon>Trifolieae</taxon>
        <taxon>Medicago</taxon>
    </lineage>
</organism>
<reference evidence="1 3" key="2">
    <citation type="journal article" date="2014" name="BMC Genomics">
        <title>An improved genome release (version Mt4.0) for the model legume Medicago truncatula.</title>
        <authorList>
            <person name="Tang H."/>
            <person name="Krishnakumar V."/>
            <person name="Bidwell S."/>
            <person name="Rosen B."/>
            <person name="Chan A."/>
            <person name="Zhou S."/>
            <person name="Gentzbittel L."/>
            <person name="Childs K.L."/>
            <person name="Yandell M."/>
            <person name="Gundlach H."/>
            <person name="Mayer K.F."/>
            <person name="Schwartz D.C."/>
            <person name="Town C.D."/>
        </authorList>
    </citation>
    <scope>GENOME REANNOTATION</scope>
    <source>
        <strain evidence="2 3">cv. Jemalong A17</strain>
    </source>
</reference>
<reference evidence="2" key="3">
    <citation type="submission" date="2015-04" db="UniProtKB">
        <authorList>
            <consortium name="EnsemblPlants"/>
        </authorList>
    </citation>
    <scope>IDENTIFICATION</scope>
    <source>
        <strain evidence="2">cv. Jemalong A17</strain>
    </source>
</reference>
<reference evidence="1 3" key="1">
    <citation type="journal article" date="2011" name="Nature">
        <title>The Medicago genome provides insight into the evolution of rhizobial symbioses.</title>
        <authorList>
            <person name="Young N.D."/>
            <person name="Debelle F."/>
            <person name="Oldroyd G.E."/>
            <person name="Geurts R."/>
            <person name="Cannon S.B."/>
            <person name="Udvardi M.K."/>
            <person name="Benedito V.A."/>
            <person name="Mayer K.F."/>
            <person name="Gouzy J."/>
            <person name="Schoof H."/>
            <person name="Van de Peer Y."/>
            <person name="Proost S."/>
            <person name="Cook D.R."/>
            <person name="Meyers B.C."/>
            <person name="Spannagl M."/>
            <person name="Cheung F."/>
            <person name="De Mita S."/>
            <person name="Krishnakumar V."/>
            <person name="Gundlach H."/>
            <person name="Zhou S."/>
            <person name="Mudge J."/>
            <person name="Bharti A.K."/>
            <person name="Murray J.D."/>
            <person name="Naoumkina M.A."/>
            <person name="Rosen B."/>
            <person name="Silverstein K.A."/>
            <person name="Tang H."/>
            <person name="Rombauts S."/>
            <person name="Zhao P.X."/>
            <person name="Zhou P."/>
            <person name="Barbe V."/>
            <person name="Bardou P."/>
            <person name="Bechner M."/>
            <person name="Bellec A."/>
            <person name="Berger A."/>
            <person name="Berges H."/>
            <person name="Bidwell S."/>
            <person name="Bisseling T."/>
            <person name="Choisne N."/>
            <person name="Couloux A."/>
            <person name="Denny R."/>
            <person name="Deshpande S."/>
            <person name="Dai X."/>
            <person name="Doyle J.J."/>
            <person name="Dudez A.M."/>
            <person name="Farmer A.D."/>
            <person name="Fouteau S."/>
            <person name="Franken C."/>
            <person name="Gibelin C."/>
            <person name="Gish J."/>
            <person name="Goldstein S."/>
            <person name="Gonzalez A.J."/>
            <person name="Green P.J."/>
            <person name="Hallab A."/>
            <person name="Hartog M."/>
            <person name="Hua A."/>
            <person name="Humphray S.J."/>
            <person name="Jeong D.H."/>
            <person name="Jing Y."/>
            <person name="Jocker A."/>
            <person name="Kenton S.M."/>
            <person name="Kim D.J."/>
            <person name="Klee K."/>
            <person name="Lai H."/>
            <person name="Lang C."/>
            <person name="Lin S."/>
            <person name="Macmil S.L."/>
            <person name="Magdelenat G."/>
            <person name="Matthews L."/>
            <person name="McCorrison J."/>
            <person name="Monaghan E.L."/>
            <person name="Mun J.H."/>
            <person name="Najar F.Z."/>
            <person name="Nicholson C."/>
            <person name="Noirot C."/>
            <person name="O'Bleness M."/>
            <person name="Paule C.R."/>
            <person name="Poulain J."/>
            <person name="Prion F."/>
            <person name="Qin B."/>
            <person name="Qu C."/>
            <person name="Retzel E.F."/>
            <person name="Riddle C."/>
            <person name="Sallet E."/>
            <person name="Samain S."/>
            <person name="Samson N."/>
            <person name="Sanders I."/>
            <person name="Saurat O."/>
            <person name="Scarpelli C."/>
            <person name="Schiex T."/>
            <person name="Segurens B."/>
            <person name="Severin A.J."/>
            <person name="Sherrier D.J."/>
            <person name="Shi R."/>
            <person name="Sims S."/>
            <person name="Singer S.R."/>
            <person name="Sinharoy S."/>
            <person name="Sterck L."/>
            <person name="Viollet A."/>
            <person name="Wang B.B."/>
            <person name="Wang K."/>
            <person name="Wang M."/>
            <person name="Wang X."/>
            <person name="Warfsmann J."/>
            <person name="Weissenbach J."/>
            <person name="White D.D."/>
            <person name="White J.D."/>
            <person name="Wiley G.B."/>
            <person name="Wincker P."/>
            <person name="Xing Y."/>
            <person name="Yang L."/>
            <person name="Yao Z."/>
            <person name="Ying F."/>
            <person name="Zhai J."/>
            <person name="Zhou L."/>
            <person name="Zuber A."/>
            <person name="Denarie J."/>
            <person name="Dixon R.A."/>
            <person name="May G.D."/>
            <person name="Schwartz D.C."/>
            <person name="Rogers J."/>
            <person name="Quetier F."/>
            <person name="Town C.D."/>
            <person name="Roe B.A."/>
        </authorList>
    </citation>
    <scope>NUCLEOTIDE SEQUENCE [LARGE SCALE GENOMIC DNA]</scope>
    <source>
        <strain evidence="1">A17</strain>
        <strain evidence="2 3">cv. Jemalong A17</strain>
    </source>
</reference>
<dbReference type="EMBL" id="CM001223">
    <property type="protein sequence ID" value="AES82342.1"/>
    <property type="molecule type" value="Genomic_DNA"/>
</dbReference>
<sequence length="56" mass="6363">MKFLTNSLIAKFSDGIREGFYVFPHYISLTKFSFFSSGNPKFEPQPLQTLSLVATN</sequence>
<name>G7KVJ9_MEDTR</name>
<dbReference type="EnsemblPlants" id="AES82342">
    <property type="protein sequence ID" value="AES82342"/>
    <property type="gene ID" value="MTR_7g111270"/>
</dbReference>
<evidence type="ECO:0000313" key="1">
    <source>
        <dbReference type="EMBL" id="AES82342.1"/>
    </source>
</evidence>
<dbReference type="Proteomes" id="UP000002051">
    <property type="component" value="Unassembled WGS sequence"/>
</dbReference>